<feature type="compositionally biased region" description="Basic and acidic residues" evidence="1">
    <location>
        <begin position="41"/>
        <end position="59"/>
    </location>
</feature>
<feature type="compositionally biased region" description="Basic and acidic residues" evidence="1">
    <location>
        <begin position="825"/>
        <end position="849"/>
    </location>
</feature>
<dbReference type="HOGENOM" id="CLU_009066_1_0_1"/>
<dbReference type="OrthoDB" id="26278at2759"/>
<evidence type="ECO:0000259" key="2">
    <source>
        <dbReference type="Pfam" id="PF09794"/>
    </source>
</evidence>
<proteinExistence type="predicted"/>
<dbReference type="RefSeq" id="XP_009546056.1">
    <property type="nucleotide sequence ID" value="XM_009547761.1"/>
</dbReference>
<dbReference type="Pfam" id="PF09794">
    <property type="entry name" value="Avl9"/>
    <property type="match status" value="1"/>
</dbReference>
<evidence type="ECO:0000313" key="3">
    <source>
        <dbReference type="EMBL" id="ETW81406.1"/>
    </source>
</evidence>
<dbReference type="PANTHER" id="PTHR31017:SF1">
    <property type="entry name" value="LATE SECRETORY PATHWAY PROTEIN AVL9 HOMOLOG"/>
    <property type="match status" value="1"/>
</dbReference>
<organism evidence="3 4">
    <name type="scientific">Heterobasidion irregulare (strain TC 32-1)</name>
    <dbReference type="NCBI Taxonomy" id="747525"/>
    <lineage>
        <taxon>Eukaryota</taxon>
        <taxon>Fungi</taxon>
        <taxon>Dikarya</taxon>
        <taxon>Basidiomycota</taxon>
        <taxon>Agaricomycotina</taxon>
        <taxon>Agaricomycetes</taxon>
        <taxon>Russulales</taxon>
        <taxon>Bondarzewiaceae</taxon>
        <taxon>Heterobasidion</taxon>
        <taxon>Heterobasidion annosum species complex</taxon>
    </lineage>
</organism>
<feature type="compositionally biased region" description="Polar residues" evidence="1">
    <location>
        <begin position="71"/>
        <end position="81"/>
    </location>
</feature>
<name>W4K8M2_HETIT</name>
<feature type="compositionally biased region" description="Pro residues" evidence="1">
    <location>
        <begin position="748"/>
        <end position="757"/>
    </location>
</feature>
<dbReference type="InParanoid" id="W4K8M2"/>
<feature type="compositionally biased region" description="Basic and acidic residues" evidence="1">
    <location>
        <begin position="896"/>
        <end position="913"/>
    </location>
</feature>
<feature type="region of interest" description="Disordered" evidence="1">
    <location>
        <begin position="815"/>
        <end position="854"/>
    </location>
</feature>
<feature type="compositionally biased region" description="Low complexity" evidence="1">
    <location>
        <begin position="669"/>
        <end position="691"/>
    </location>
</feature>
<evidence type="ECO:0000256" key="1">
    <source>
        <dbReference type="SAM" id="MobiDB-lite"/>
    </source>
</evidence>
<dbReference type="AlphaFoldDB" id="W4K8M2"/>
<feature type="compositionally biased region" description="Low complexity" evidence="1">
    <location>
        <begin position="769"/>
        <end position="787"/>
    </location>
</feature>
<feature type="domain" description="AVL9/DENND6" evidence="2">
    <location>
        <begin position="189"/>
        <end position="544"/>
    </location>
</feature>
<feature type="region of interest" description="Disordered" evidence="1">
    <location>
        <begin position="37"/>
        <end position="129"/>
    </location>
</feature>
<feature type="compositionally biased region" description="Basic and acidic residues" evidence="1">
    <location>
        <begin position="95"/>
        <end position="104"/>
    </location>
</feature>
<dbReference type="Proteomes" id="UP000030671">
    <property type="component" value="Unassembled WGS sequence"/>
</dbReference>
<dbReference type="EMBL" id="KI925458">
    <property type="protein sequence ID" value="ETW81406.1"/>
    <property type="molecule type" value="Genomic_DNA"/>
</dbReference>
<evidence type="ECO:0000313" key="4">
    <source>
        <dbReference type="Proteomes" id="UP000030671"/>
    </source>
</evidence>
<feature type="region of interest" description="Disordered" evidence="1">
    <location>
        <begin position="741"/>
        <end position="787"/>
    </location>
</feature>
<dbReference type="InterPro" id="IPR051731">
    <property type="entry name" value="DENND11/AVL9_GEFs"/>
</dbReference>
<gene>
    <name evidence="3" type="ORF">HETIRDRAFT_173094</name>
</gene>
<feature type="region of interest" description="Disordered" evidence="1">
    <location>
        <begin position="893"/>
        <end position="943"/>
    </location>
</feature>
<keyword evidence="4" id="KW-1185">Reference proteome</keyword>
<dbReference type="InterPro" id="IPR018307">
    <property type="entry name" value="ABL9/DENND6_dom"/>
</dbReference>
<sequence length="943" mass="103092">MKVAWASSFNSDLSTNIILRTEVDDMAALEADPNSTNSHFIIDHGDHDHDNHTHEGHDPLDDDDDDADTASARSISLSSPAASPRHSNAFPDSSSTREDKRESHPYTISTESSDPDDRSDYTAPSSVTSATPSAYAYDASKTAAQATYPPPPSNVQRESVASFATSASSVSKKARPESMLMQPPTGPLVLGIALVDFNHQVGPRIEFSKGAVFEDEEIAKIMPFLALPDGAHLSVEDYSYFHLVPSSPNPTTIFGISCNRQIATSSLLVKEVDMTRSTVQKAVVVLASKPVFGPIRDRLGVVTRALFEQRDFRETGILVDFYESLELSLRSQLTESGLYMGTSLRELVREFRQRTLLLIMFYGHPVERLCTYQYSLISLIPGLLQTLDDCGSPPLASRAPTLSRPNSLKTSDRKSLLAYLGLPLDLFGKDAFFQPYLPLQQLDLIKSQTKSYLCGSTNSIVTQQKDIDLLVNVETGAVEFRDARLERTIALTAADRKWMDEIVREVNDGWEDEVAGRGMQRFKGSDDYLRIKFEEYISAALASVKYADFMAKGEGSGVLITPGSGSDPNSMEDFNTVWIAEFKRTNAFEVWQRITDPMLFDIIEPRHPCTEKPSAIADISLRLSEGIQELKLDQQLAPTREAISRTLTAGSTGFFKAVEGMRGRWAQRSTSPSNPSVDSVPVDSLKPDIPVSSPPPPVPVKDDSSSRPASVTSTTAAEAKERVGSWGVGIGSFFSSRASRFSTSKPAENPPLPVPPPKDLEKDKDVINSSPIDTTSSLSSSTAPPAASAISTMTPIAAIAVPSVVALGGVAVDKVQESHEDEEETRAIEEETHAIEEETHAIEETHTEDNDSLSVYEKPKALEVEEDFDSSSLMQEVPTDDAYDAVITDESNVHPIEAKEEHGLWEEQEDSKPSRHSTPKSMALSLEAQSIGSQDYEPFGVAL</sequence>
<dbReference type="GeneID" id="20668422"/>
<protein>
    <recommendedName>
        <fullName evidence="2">AVL9/DENND6 domain-containing protein</fullName>
    </recommendedName>
</protein>
<dbReference type="eggNOG" id="KOG3823">
    <property type="taxonomic scope" value="Eukaryota"/>
</dbReference>
<reference evidence="3 4" key="1">
    <citation type="journal article" date="2012" name="New Phytol.">
        <title>Insight into trade-off between wood decay and parasitism from the genome of a fungal forest pathogen.</title>
        <authorList>
            <person name="Olson A."/>
            <person name="Aerts A."/>
            <person name="Asiegbu F."/>
            <person name="Belbahri L."/>
            <person name="Bouzid O."/>
            <person name="Broberg A."/>
            <person name="Canback B."/>
            <person name="Coutinho P.M."/>
            <person name="Cullen D."/>
            <person name="Dalman K."/>
            <person name="Deflorio G."/>
            <person name="van Diepen L.T."/>
            <person name="Dunand C."/>
            <person name="Duplessis S."/>
            <person name="Durling M."/>
            <person name="Gonthier P."/>
            <person name="Grimwood J."/>
            <person name="Fossdal C.G."/>
            <person name="Hansson D."/>
            <person name="Henrissat B."/>
            <person name="Hietala A."/>
            <person name="Himmelstrand K."/>
            <person name="Hoffmeister D."/>
            <person name="Hogberg N."/>
            <person name="James T.Y."/>
            <person name="Karlsson M."/>
            <person name="Kohler A."/>
            <person name="Kues U."/>
            <person name="Lee Y.H."/>
            <person name="Lin Y.C."/>
            <person name="Lind M."/>
            <person name="Lindquist E."/>
            <person name="Lombard V."/>
            <person name="Lucas S."/>
            <person name="Lunden K."/>
            <person name="Morin E."/>
            <person name="Murat C."/>
            <person name="Park J."/>
            <person name="Raffaello T."/>
            <person name="Rouze P."/>
            <person name="Salamov A."/>
            <person name="Schmutz J."/>
            <person name="Solheim H."/>
            <person name="Stahlberg J."/>
            <person name="Velez H."/>
            <person name="de Vries R.P."/>
            <person name="Wiebenga A."/>
            <person name="Woodward S."/>
            <person name="Yakovlev I."/>
            <person name="Garbelotto M."/>
            <person name="Martin F."/>
            <person name="Grigoriev I.V."/>
            <person name="Stenlid J."/>
        </authorList>
    </citation>
    <scope>NUCLEOTIDE SEQUENCE [LARGE SCALE GENOMIC DNA]</scope>
    <source>
        <strain evidence="3 4">TC 32-1</strain>
    </source>
</reference>
<accession>W4K8M2</accession>
<dbReference type="KEGG" id="hir:HETIRDRAFT_173094"/>
<dbReference type="PANTHER" id="PTHR31017">
    <property type="entry name" value="LATE SECRETORY PATHWAY PROTEIN AVL9-RELATED"/>
    <property type="match status" value="1"/>
</dbReference>
<feature type="region of interest" description="Disordered" evidence="1">
    <location>
        <begin position="664"/>
        <end position="719"/>
    </location>
</feature>
<dbReference type="GO" id="GO:0005737">
    <property type="term" value="C:cytoplasm"/>
    <property type="evidence" value="ECO:0007669"/>
    <property type="project" value="TreeGrafter"/>
</dbReference>